<feature type="signal peptide" evidence="1">
    <location>
        <begin position="1"/>
        <end position="24"/>
    </location>
</feature>
<organism evidence="3 4">
    <name type="scientific">Geosporobacter subterraneus DSM 17957</name>
    <dbReference type="NCBI Taxonomy" id="1121919"/>
    <lineage>
        <taxon>Bacteria</taxon>
        <taxon>Bacillati</taxon>
        <taxon>Bacillota</taxon>
        <taxon>Clostridia</taxon>
        <taxon>Peptostreptococcales</taxon>
        <taxon>Thermotaleaceae</taxon>
        <taxon>Geosporobacter</taxon>
    </lineage>
</organism>
<sequence>MKRKLSLLLALVMILSLVPMTAFAASGLTAVSVPVLPKDTAQNLGSVRMVIPAGSPTDGHKLTITLPSGVTLPSPLGTDVEVTVPLNYAGDTNGLAQADITSVNRASSTKLEVVFGADVSFTNDALVIFKFNNINTTDASNGTVELKFEASPNSGIPTGTVAVANVGGTDAVKLTTSSVDTTSSSFNFNLNVVEEKPGSITAGDKITLKLPDGYVWDPAYNGLTTYDQTTTPKAEVKFGDQVTFTLDGGNTRDLTIEFVAGTTNFSSFSLKDIAFLVADDSKVKEGDIEVAVKGSGFNRDVTKLKVGVRADYTVKLEMEEVETIYAGRIEQELGTILIKEGIAGSLLPGRTITLKLPENARWTKVGNVKNEEDGAIDTPVIGSDDRVLTIRVNTQSTDADTFKLEEFEIMTEAGVTGDLVADITGSQGVRGTIVLAKVQSPVKIQATSKATDVVIGKTDQPAASFVITEVDKESLKAGSIKLILPLDVEWAKLPTVKVTEGDLTLGTISRSGRELTIPVSTDSFNASKIEVTDVMLRVYRTVPEGEIKIGVGGTAAVDAATLTEWAESTSADKVVIARVVTPAPGDTKANVVFTIDSAKYVVNGEEMTMDVAPYIKDSRTFLSIRYVAEALGVNPNAIVWNANTKTVTVFKGNNIASVTVGSKVLNINGMQVMMDTAVENKDGRVMLPIAHLAMALGVQYEWDGAARTVTFK</sequence>
<feature type="chain" id="PRO_5013178198" evidence="1">
    <location>
        <begin position="25"/>
        <end position="712"/>
    </location>
</feature>
<evidence type="ECO:0000313" key="4">
    <source>
        <dbReference type="Proteomes" id="UP000184536"/>
    </source>
</evidence>
<evidence type="ECO:0000256" key="1">
    <source>
        <dbReference type="SAM" id="SignalP"/>
    </source>
</evidence>
<dbReference type="Proteomes" id="UP000184536">
    <property type="component" value="Unassembled WGS sequence"/>
</dbReference>
<gene>
    <name evidence="3" type="ORF">SAMN02745975_03394</name>
</gene>
<accession>A0A1M6NTT5</accession>
<dbReference type="InterPro" id="IPR012854">
    <property type="entry name" value="Cu_amine_oxidase-like_N"/>
</dbReference>
<reference evidence="4" key="1">
    <citation type="submission" date="2016-11" db="EMBL/GenBank/DDBJ databases">
        <authorList>
            <person name="Varghese N."/>
            <person name="Submissions S."/>
        </authorList>
    </citation>
    <scope>NUCLEOTIDE SEQUENCE [LARGE SCALE GENOMIC DNA]</scope>
    <source>
        <strain evidence="4">DSM 17957</strain>
    </source>
</reference>
<dbReference type="AlphaFoldDB" id="A0A1M6NTT5"/>
<dbReference type="Gene3D" id="3.30.457.10">
    <property type="entry name" value="Copper amine oxidase-like, N-terminal domain"/>
    <property type="match status" value="2"/>
</dbReference>
<keyword evidence="4" id="KW-1185">Reference proteome</keyword>
<protein>
    <submittedName>
        <fullName evidence="3">Copper amine oxidase N-terminal domain-containing protein</fullName>
    </submittedName>
</protein>
<dbReference type="SUPFAM" id="SSF55383">
    <property type="entry name" value="Copper amine oxidase, domain N"/>
    <property type="match status" value="2"/>
</dbReference>
<dbReference type="EMBL" id="FQZV01000059">
    <property type="protein sequence ID" value="SHJ99018.1"/>
    <property type="molecule type" value="Genomic_DNA"/>
</dbReference>
<dbReference type="STRING" id="1121919.SAMN02745975_03394"/>
<dbReference type="Pfam" id="PF07833">
    <property type="entry name" value="Cu_amine_oxidN1"/>
    <property type="match status" value="1"/>
</dbReference>
<proteinExistence type="predicted"/>
<keyword evidence="1" id="KW-0732">Signal</keyword>
<dbReference type="InterPro" id="IPR036582">
    <property type="entry name" value="Mao_N_sf"/>
</dbReference>
<name>A0A1M6NTT5_9FIRM</name>
<evidence type="ECO:0000313" key="3">
    <source>
        <dbReference type="EMBL" id="SHJ99018.1"/>
    </source>
</evidence>
<evidence type="ECO:0000259" key="2">
    <source>
        <dbReference type="Pfam" id="PF07833"/>
    </source>
</evidence>
<dbReference type="OrthoDB" id="2023214at2"/>
<feature type="domain" description="Copper amine oxidase-like N-terminal" evidence="2">
    <location>
        <begin position="601"/>
        <end position="710"/>
    </location>
</feature>
<dbReference type="RefSeq" id="WP_110942387.1">
    <property type="nucleotide sequence ID" value="NZ_FQZV01000059.1"/>
</dbReference>